<feature type="transmembrane region" description="Helical" evidence="1">
    <location>
        <begin position="42"/>
        <end position="62"/>
    </location>
</feature>
<dbReference type="RefSeq" id="WP_202686708.1">
    <property type="nucleotide sequence ID" value="NZ_JAESVN010000001.1"/>
</dbReference>
<feature type="transmembrane region" description="Helical" evidence="1">
    <location>
        <begin position="74"/>
        <end position="94"/>
    </location>
</feature>
<dbReference type="AlphaFoldDB" id="A0A8K0V5A2"/>
<evidence type="ECO:0000313" key="2">
    <source>
        <dbReference type="EMBL" id="MBL4916059.1"/>
    </source>
</evidence>
<dbReference type="Proteomes" id="UP000648908">
    <property type="component" value="Unassembled WGS sequence"/>
</dbReference>
<reference evidence="2" key="1">
    <citation type="submission" date="2021-01" db="EMBL/GenBank/DDBJ databases">
        <title>Tabrizicola alba sp. nov. a motile alkaliphilic bacterium isolated from a soda lake.</title>
        <authorList>
            <person name="Szuroczki S."/>
            <person name="Abbaszade G."/>
            <person name="Schumann P."/>
            <person name="Toth E."/>
        </authorList>
    </citation>
    <scope>NUCLEOTIDE SEQUENCE</scope>
    <source>
        <strain evidence="2">DMG-N-6</strain>
    </source>
</reference>
<protein>
    <recommendedName>
        <fullName evidence="4">Transmembrane protein</fullName>
    </recommendedName>
</protein>
<keyword evidence="1" id="KW-0472">Membrane</keyword>
<keyword evidence="1" id="KW-1133">Transmembrane helix</keyword>
<evidence type="ECO:0000313" key="3">
    <source>
        <dbReference type="Proteomes" id="UP000648908"/>
    </source>
</evidence>
<keyword evidence="1" id="KW-0812">Transmembrane</keyword>
<accession>A0A8K0V5A2</accession>
<dbReference type="EMBL" id="JAESVN010000001">
    <property type="protein sequence ID" value="MBL4916059.1"/>
    <property type="molecule type" value="Genomic_DNA"/>
</dbReference>
<proteinExistence type="predicted"/>
<keyword evidence="3" id="KW-1185">Reference proteome</keyword>
<name>A0A8K0V5A2_9RHOB</name>
<sequence>MSKVQSVRFMLVLWAVLFGGSLVLRAMAGASGTPDGAIGHGLAVVAAQLMAAMAAVICWRFAGTLHAGHPMRRVGQVPLAVTLLVLCYLLWSVLGAAMRGRA</sequence>
<comment type="caution">
    <text evidence="2">The sequence shown here is derived from an EMBL/GenBank/DDBJ whole genome shotgun (WGS) entry which is preliminary data.</text>
</comment>
<evidence type="ECO:0000256" key="1">
    <source>
        <dbReference type="SAM" id="Phobius"/>
    </source>
</evidence>
<organism evidence="2 3">
    <name type="scientific">Szabonella alba</name>
    <dbReference type="NCBI Taxonomy" id="2804194"/>
    <lineage>
        <taxon>Bacteria</taxon>
        <taxon>Pseudomonadati</taxon>
        <taxon>Pseudomonadota</taxon>
        <taxon>Alphaproteobacteria</taxon>
        <taxon>Rhodobacterales</taxon>
        <taxon>Paracoccaceae</taxon>
        <taxon>Szabonella</taxon>
    </lineage>
</organism>
<evidence type="ECO:0008006" key="4">
    <source>
        <dbReference type="Google" id="ProtNLM"/>
    </source>
</evidence>
<gene>
    <name evidence="2" type="ORF">JL811_02395</name>
</gene>